<dbReference type="Proteomes" id="UP000037566">
    <property type="component" value="Unassembled WGS sequence"/>
</dbReference>
<proteinExistence type="predicted"/>
<dbReference type="Pfam" id="PF05939">
    <property type="entry name" value="Phage_min_tail"/>
    <property type="match status" value="1"/>
</dbReference>
<dbReference type="PATRIC" id="fig|33995.3.peg.4168"/>
<evidence type="ECO:0000313" key="1">
    <source>
        <dbReference type="EMBL" id="KON62738.1"/>
    </source>
</evidence>
<keyword evidence="2" id="KW-1185">Reference proteome</keyword>
<gene>
    <name evidence="1" type="ORF">KOEU_37660</name>
</gene>
<evidence type="ECO:0000313" key="2">
    <source>
        <dbReference type="Proteomes" id="UP000037566"/>
    </source>
</evidence>
<reference evidence="1" key="1">
    <citation type="submission" date="2015-08" db="EMBL/GenBank/DDBJ databases">
        <title>Draft genome sequence of Komagataeibacter europaeus CECT 8546 a cellulose producer strain from vinegar produced by the traditional method.</title>
        <authorList>
            <person name="Poehlein A."/>
            <person name="Valera M.J."/>
            <person name="Haack F.S."/>
            <person name="Mas A."/>
            <person name="Daniel R."/>
            <person name="Streit W.R."/>
            <person name="Mateo E."/>
        </authorList>
    </citation>
    <scope>NUCLEOTIDE SEQUENCE [LARGE SCALE GENOMIC DNA]</scope>
    <source>
        <strain evidence="1">CECT 8546</strain>
    </source>
</reference>
<dbReference type="InterPro" id="IPR010265">
    <property type="entry name" value="Phage_lambda_TipM"/>
</dbReference>
<dbReference type="AlphaFoldDB" id="A0A0M0EBX5"/>
<comment type="caution">
    <text evidence="1">The sequence shown here is derived from an EMBL/GenBank/DDBJ whole genome shotgun (WGS) entry which is preliminary data.</text>
</comment>
<protein>
    <submittedName>
        <fullName evidence="1">Phage minor tail protein</fullName>
    </submittedName>
</protein>
<accession>A0A0M0EBX5</accession>
<sequence length="112" mass="12726">MTVKTFTWSPLNGPAGDISRKIRTAQFGDGYEQVVDEGMNSEKQSWPLSFTDKWPEIKPILEFLREHGSSRSFKWVNPMGELGLYRATQLKPIPLGFGNWTVTVTLTTAYRS</sequence>
<organism evidence="1 2">
    <name type="scientific">Komagataeibacter europaeus</name>
    <name type="common">Gluconacetobacter europaeus</name>
    <dbReference type="NCBI Taxonomy" id="33995"/>
    <lineage>
        <taxon>Bacteria</taxon>
        <taxon>Pseudomonadati</taxon>
        <taxon>Pseudomonadota</taxon>
        <taxon>Alphaproteobacteria</taxon>
        <taxon>Acetobacterales</taxon>
        <taxon>Acetobacteraceae</taxon>
        <taxon>Komagataeibacter</taxon>
    </lineage>
</organism>
<dbReference type="OrthoDB" id="8607203at2"/>
<dbReference type="STRING" id="33995.KOEU_37660"/>
<name>A0A0M0EBX5_KOMEU</name>
<dbReference type="EMBL" id="LHUQ01000072">
    <property type="protein sequence ID" value="KON62738.1"/>
    <property type="molecule type" value="Genomic_DNA"/>
</dbReference>